<dbReference type="PANTHER" id="PTHR31170:SF25">
    <property type="entry name" value="BNAA09G04570D PROTEIN"/>
    <property type="match status" value="1"/>
</dbReference>
<dbReference type="Pfam" id="PF03140">
    <property type="entry name" value="DUF247"/>
    <property type="match status" value="1"/>
</dbReference>
<evidence type="ECO:0000313" key="2">
    <source>
        <dbReference type="EMBL" id="KAG0580159.1"/>
    </source>
</evidence>
<reference evidence="2" key="1">
    <citation type="submission" date="2020-06" db="EMBL/GenBank/DDBJ databases">
        <title>WGS assembly of Ceratodon purpureus strain R40.</title>
        <authorList>
            <person name="Carey S.B."/>
            <person name="Jenkins J."/>
            <person name="Shu S."/>
            <person name="Lovell J.T."/>
            <person name="Sreedasyam A."/>
            <person name="Maumus F."/>
            <person name="Tiley G.P."/>
            <person name="Fernandez-Pozo N."/>
            <person name="Barry K."/>
            <person name="Chen C."/>
            <person name="Wang M."/>
            <person name="Lipzen A."/>
            <person name="Daum C."/>
            <person name="Saski C.A."/>
            <person name="Payton A.C."/>
            <person name="Mcbreen J.C."/>
            <person name="Conrad R.E."/>
            <person name="Kollar L.M."/>
            <person name="Olsson S."/>
            <person name="Huttunen S."/>
            <person name="Landis J.B."/>
            <person name="Wickett N.J."/>
            <person name="Johnson M.G."/>
            <person name="Rensing S.A."/>
            <person name="Grimwood J."/>
            <person name="Schmutz J."/>
            <person name="Mcdaniel S.F."/>
        </authorList>
    </citation>
    <scope>NUCLEOTIDE SEQUENCE</scope>
    <source>
        <strain evidence="2">R40</strain>
    </source>
</reference>
<dbReference type="AlphaFoldDB" id="A0A8T0IB32"/>
<name>A0A8T0IB32_CERPU</name>
<keyword evidence="1" id="KW-0472">Membrane</keyword>
<sequence>MERLWLDQLRDEPVGYVAVAVNSQAPSFTVFSVPDILQTMSPDYHQRKELQLGLHNRTLQTSGTQLLKGEIAGSLHWKLAKSGLGSWQSFASAVVGDVQTARGHYQKGASLVCDIPDEVVLYMLAMDALFLVVFFQFLNNKTFFLEEFKHLEPRLIDTARTLIKSDLLLVENQVPMYLLQSVVRQLVTIMAADPAAKLEEKVEDELHIILKVAVCHLYPLGHPDAAQGLFCGLRRREELGTLMELGFDDYLDVKYPLEPITRSLLNCKHLLDCVYVVVCGHTLPYPDLPQNPTPSKLDSIPSASRLQAIGISITDTASTLDRIGLRGCGYVTSARLSLPKVDVYDLTEMVFHNLAVHEQLVDSGQHGDLRCFLQCMASLSNDAADLRLLLDHGVIDNKVGNNVLGMWERILRGVNTASPSDSWLRCYQDIHNHRKNRVKRWRREMWVLFFSKPWTFVGLLGACAILFLTAVQTWFTVVNSSSRTWHWPSGS</sequence>
<dbReference type="PANTHER" id="PTHR31170">
    <property type="entry name" value="BNAC04G53230D PROTEIN"/>
    <property type="match status" value="1"/>
</dbReference>
<gene>
    <name evidence="2" type="ORF">KC19_4G152200</name>
</gene>
<keyword evidence="3" id="KW-1185">Reference proteome</keyword>
<evidence type="ECO:0000313" key="3">
    <source>
        <dbReference type="Proteomes" id="UP000822688"/>
    </source>
</evidence>
<feature type="transmembrane region" description="Helical" evidence="1">
    <location>
        <begin position="445"/>
        <end position="475"/>
    </location>
</feature>
<keyword evidence="1" id="KW-0812">Transmembrane</keyword>
<proteinExistence type="predicted"/>
<organism evidence="2 3">
    <name type="scientific">Ceratodon purpureus</name>
    <name type="common">Fire moss</name>
    <name type="synonym">Dicranum purpureum</name>
    <dbReference type="NCBI Taxonomy" id="3225"/>
    <lineage>
        <taxon>Eukaryota</taxon>
        <taxon>Viridiplantae</taxon>
        <taxon>Streptophyta</taxon>
        <taxon>Embryophyta</taxon>
        <taxon>Bryophyta</taxon>
        <taxon>Bryophytina</taxon>
        <taxon>Bryopsida</taxon>
        <taxon>Dicranidae</taxon>
        <taxon>Pseudoditrichales</taxon>
        <taxon>Ditrichaceae</taxon>
        <taxon>Ceratodon</taxon>
    </lineage>
</organism>
<dbReference type="InterPro" id="IPR004158">
    <property type="entry name" value="DUF247_pln"/>
</dbReference>
<protein>
    <submittedName>
        <fullName evidence="2">Uncharacterized protein</fullName>
    </submittedName>
</protein>
<accession>A0A8T0IB32</accession>
<dbReference type="EMBL" id="CM026424">
    <property type="protein sequence ID" value="KAG0580159.1"/>
    <property type="molecule type" value="Genomic_DNA"/>
</dbReference>
<evidence type="ECO:0000256" key="1">
    <source>
        <dbReference type="SAM" id="Phobius"/>
    </source>
</evidence>
<dbReference type="Proteomes" id="UP000822688">
    <property type="component" value="Chromosome 4"/>
</dbReference>
<comment type="caution">
    <text evidence="2">The sequence shown here is derived from an EMBL/GenBank/DDBJ whole genome shotgun (WGS) entry which is preliminary data.</text>
</comment>
<keyword evidence="1" id="KW-1133">Transmembrane helix</keyword>